<evidence type="ECO:0000256" key="1">
    <source>
        <dbReference type="SAM" id="MobiDB-lite"/>
    </source>
</evidence>
<reference evidence="4 5" key="1">
    <citation type="submission" date="2016-05" db="EMBL/GenBank/DDBJ databases">
        <title>Comparative genomics of biotechnologically important yeasts.</title>
        <authorList>
            <consortium name="DOE Joint Genome Institute"/>
            <person name="Riley R."/>
            <person name="Haridas S."/>
            <person name="Wolfe K.H."/>
            <person name="Lopes M.R."/>
            <person name="Hittinger C.T."/>
            <person name="Goker M."/>
            <person name="Salamov A."/>
            <person name="Wisecaver J."/>
            <person name="Long T.M."/>
            <person name="Aerts A.L."/>
            <person name="Barry K."/>
            <person name="Choi C."/>
            <person name="Clum A."/>
            <person name="Coughlan A.Y."/>
            <person name="Deshpande S."/>
            <person name="Douglass A.P."/>
            <person name="Hanson S.J."/>
            <person name="Klenk H.-P."/>
            <person name="LaButti K."/>
            <person name="Lapidus A."/>
            <person name="Lindquist E."/>
            <person name="Lipzen A."/>
            <person name="Meier-kolthoff J.P."/>
            <person name="Ohm R.A."/>
            <person name="Otillar R.P."/>
            <person name="Pangilinan J."/>
            <person name="Peng Y."/>
            <person name="Rokas A."/>
            <person name="Rosa C.A."/>
            <person name="Scheuner C."/>
            <person name="Sibirny A.A."/>
            <person name="Slot J.C."/>
            <person name="Stielow J.B."/>
            <person name="Sun H."/>
            <person name="Kurtzman C.P."/>
            <person name="Blackwell M."/>
            <person name="Grigoriev I.V."/>
            <person name="Jeffries T.W."/>
        </authorList>
    </citation>
    <scope>NUCLEOTIDE SEQUENCE [LARGE SCALE GENOMIC DNA]</scope>
    <source>
        <strain evidence="4 5">NRRL YB-4993</strain>
    </source>
</reference>
<dbReference type="Pfam" id="PF25351">
    <property type="entry name" value="PH_BUD3_C"/>
    <property type="match status" value="1"/>
</dbReference>
<feature type="domain" description="Bud3 C-terminal PH" evidence="3">
    <location>
        <begin position="469"/>
        <end position="649"/>
    </location>
</feature>
<keyword evidence="5" id="KW-1185">Reference proteome</keyword>
<feature type="region of interest" description="Disordered" evidence="1">
    <location>
        <begin position="1001"/>
        <end position="1035"/>
    </location>
</feature>
<evidence type="ECO:0000313" key="5">
    <source>
        <dbReference type="Proteomes" id="UP000092555"/>
    </source>
</evidence>
<gene>
    <name evidence="4" type="ORF">METBIDRAFT_32505</name>
</gene>
<dbReference type="Proteomes" id="UP000092555">
    <property type="component" value="Unassembled WGS sequence"/>
</dbReference>
<dbReference type="Pfam" id="PF12015">
    <property type="entry name" value="Bud3_N"/>
    <property type="match status" value="1"/>
</dbReference>
<feature type="domain" description="Bud3 N-terminal" evidence="2">
    <location>
        <begin position="29"/>
        <end position="197"/>
    </location>
</feature>
<proteinExistence type="predicted"/>
<evidence type="ECO:0000259" key="2">
    <source>
        <dbReference type="Pfam" id="PF12015"/>
    </source>
</evidence>
<dbReference type="InterPro" id="IPR021895">
    <property type="entry name" value="Bud3_N"/>
</dbReference>
<accession>A0A1A0H927</accession>
<dbReference type="OrthoDB" id="4066896at2759"/>
<dbReference type="GeneID" id="30029038"/>
<dbReference type="InterPro" id="IPR057454">
    <property type="entry name" value="Bud3_C"/>
</dbReference>
<evidence type="ECO:0000259" key="3">
    <source>
        <dbReference type="Pfam" id="PF25351"/>
    </source>
</evidence>
<protein>
    <submittedName>
        <fullName evidence="4">Uncharacterized protein</fullName>
    </submittedName>
</protein>
<feature type="compositionally biased region" description="Basic and acidic residues" evidence="1">
    <location>
        <begin position="1003"/>
        <end position="1017"/>
    </location>
</feature>
<name>A0A1A0H927_9ASCO</name>
<feature type="region of interest" description="Disordered" evidence="1">
    <location>
        <begin position="1049"/>
        <end position="1074"/>
    </location>
</feature>
<sequence>MNIYTRYVSGEHDKEHFSKIQESNGHIKLRPLSGQFDVTTESTEPKSLAFWNSTLPQAAFFSGYDPVLFGNVITMLYKNETTNKMCAVSVTKFGCNIYENMILDSSSRFWPACQNLTTEHRNSNVRKALAITNLKNFNKLWNSKDSIEMKESWDETNAGSLASLMRLSDKPPTEVGKKILSLDLLQELSMSAITIDVMYDNGFSDPKATNENNSIVILLGTQMEQLFDPLLEYSPQAMEYSYVPPLTYVYSSIQESSEVSNVIKELFTVQSNFTMELVTLLQDFIIPLRIHVLTDVSNTTNGAVKVNTVFPPTIDEVTRINCILNNSLKIATEFGYPEVFKVIASILPFFYKAFARHQANISCFHARFEIFLRHNRSYVFDNKEINRHCYTPKRVENIIVGSLFELLKLKLIIKRLYELVVSDTKSSSSSTVKNLDVIDRQYKVIIETIDSLGCGEDGSFKDSRSSRIFTPSGKILTELATEWPGELQYGWMSRKVLAIHELKSVLPESHIETDNVILIIFSDHLLFIDVIDSTNGKVNLVLPDVLMNSLVNQKPLPALANFPELKVRYWCDVKQLIVKSYKSEIGQNLTFTTYGDNKFNLRTGVTGVVALSYSMKNINESATECNDIISQICKAQILHKSSPFHLFKFEDLDLTRFYCAHDIQSYHHELSKSPIVILLNMDKEGALETLQNYSEVFIVLTLSYLNDHTILITGYNRENTLRISDIVSTDNINNSLREAFSLCMNTLFHSSSLKNLLIEQNSYKIDLLLKTLTHQSIMPKSSNLRSLTIINEKKEKVASIPTPVLLKLESDLQEHVVGKNIFFLRIFEKLKKKTAKPQRGKTKKEHFFEGLTNIPETGIPRGKKPAFKKLYKPDPLLREASTVSSIITKKDEPCYLLNMKSPKLENVAAMKSRVLSGDTMLSSVYSALEDEASKREDRVVNELERIPEDGSLQSGTFQRLGANMGSVRYAPKKTTNVLDMHEFTESNSLATFLSNQVNFQPKRKPEDQASHDMREAQVLEAPTSTAEQRTNDQRDSLKMDMFCYPLGAGQREKESGSQKGPLTHIKPQDKSTTSVLNISKSPVEHMHQQKNDSTREKRTLKTGIKVEKSSKSIQETDFASQFAANALENLNAPGISSAMFSKYRIYEELPLSILNNAEEENWTSLARDSYSNLQAELKAMKHEVKGRRLSSGTMSNSTALLMIMKPNSQQFDVLDDTFSTFEFVSYSPDNKSNESVVDRPLLIYDLDQNLQNSSSDFVKVFSEELERNFSLRIPEPAVSPPGSNVQITSECHARYPRGKPFATKETSMETRHNLTTQKIDHNLQMQSNAIVSDEEDLPSSELANALDLWNKSIEQDQESYLLTSSSSEKTLMNELTSPSKAKQSLKLVVNSQTLTWEGMEHMDSYDSIVYLSDIFIGEV</sequence>
<dbReference type="EMBL" id="LXTC01000004">
    <property type="protein sequence ID" value="OBA20511.1"/>
    <property type="molecule type" value="Genomic_DNA"/>
</dbReference>
<comment type="caution">
    <text evidence="4">The sequence shown here is derived from an EMBL/GenBank/DDBJ whole genome shotgun (WGS) entry which is preliminary data.</text>
</comment>
<dbReference type="STRING" id="869754.A0A1A0H927"/>
<dbReference type="RefSeq" id="XP_018711033.1">
    <property type="nucleotide sequence ID" value="XM_018856062.1"/>
</dbReference>
<organism evidence="4 5">
    <name type="scientific">Metschnikowia bicuspidata var. bicuspidata NRRL YB-4993</name>
    <dbReference type="NCBI Taxonomy" id="869754"/>
    <lineage>
        <taxon>Eukaryota</taxon>
        <taxon>Fungi</taxon>
        <taxon>Dikarya</taxon>
        <taxon>Ascomycota</taxon>
        <taxon>Saccharomycotina</taxon>
        <taxon>Pichiomycetes</taxon>
        <taxon>Metschnikowiaceae</taxon>
        <taxon>Metschnikowia</taxon>
    </lineage>
</organism>
<evidence type="ECO:0000313" key="4">
    <source>
        <dbReference type="EMBL" id="OBA20511.1"/>
    </source>
</evidence>